<accession>A0A9D2KM96</accession>
<keyword evidence="2" id="KW-0812">Transmembrane</keyword>
<dbReference type="EMBL" id="DWZA01000053">
    <property type="protein sequence ID" value="HJA71122.1"/>
    <property type="molecule type" value="Genomic_DNA"/>
</dbReference>
<reference evidence="3" key="2">
    <citation type="submission" date="2021-04" db="EMBL/GenBank/DDBJ databases">
        <authorList>
            <person name="Gilroy R."/>
        </authorList>
    </citation>
    <scope>NUCLEOTIDE SEQUENCE</scope>
    <source>
        <strain evidence="3">CHK178-16964</strain>
    </source>
</reference>
<comment type="caution">
    <text evidence="3">The sequence shown here is derived from an EMBL/GenBank/DDBJ whole genome shotgun (WGS) entry which is preliminary data.</text>
</comment>
<gene>
    <name evidence="3" type="ORF">IAA07_06000</name>
</gene>
<feature type="region of interest" description="Disordered" evidence="1">
    <location>
        <begin position="48"/>
        <end position="93"/>
    </location>
</feature>
<feature type="compositionally biased region" description="Low complexity" evidence="1">
    <location>
        <begin position="55"/>
        <end position="80"/>
    </location>
</feature>
<reference evidence="3" key="1">
    <citation type="journal article" date="2021" name="PeerJ">
        <title>Extensive microbial diversity within the chicken gut microbiome revealed by metagenomics and culture.</title>
        <authorList>
            <person name="Gilroy R."/>
            <person name="Ravi A."/>
            <person name="Getino M."/>
            <person name="Pursley I."/>
            <person name="Horton D.L."/>
            <person name="Alikhan N.F."/>
            <person name="Baker D."/>
            <person name="Gharbi K."/>
            <person name="Hall N."/>
            <person name="Watson M."/>
            <person name="Adriaenssens E.M."/>
            <person name="Foster-Nyarko E."/>
            <person name="Jarju S."/>
            <person name="Secka A."/>
            <person name="Antonio M."/>
            <person name="Oren A."/>
            <person name="Chaudhuri R.R."/>
            <person name="La Ragione R."/>
            <person name="Hildebrand F."/>
            <person name="Pallen M.J."/>
        </authorList>
    </citation>
    <scope>NUCLEOTIDE SEQUENCE</scope>
    <source>
        <strain evidence="3">CHK178-16964</strain>
    </source>
</reference>
<feature type="region of interest" description="Disordered" evidence="1">
    <location>
        <begin position="271"/>
        <end position="323"/>
    </location>
</feature>
<dbReference type="AlphaFoldDB" id="A0A9D2KM96"/>
<name>A0A9D2KM96_9FIRM</name>
<feature type="compositionally biased region" description="Acidic residues" evidence="1">
    <location>
        <begin position="306"/>
        <end position="316"/>
    </location>
</feature>
<evidence type="ECO:0000313" key="4">
    <source>
        <dbReference type="Proteomes" id="UP000823900"/>
    </source>
</evidence>
<keyword evidence="2" id="KW-0472">Membrane</keyword>
<organism evidence="3 4">
    <name type="scientific">Candidatus Lachnoclostridium stercoravium</name>
    <dbReference type="NCBI Taxonomy" id="2838633"/>
    <lineage>
        <taxon>Bacteria</taxon>
        <taxon>Bacillati</taxon>
        <taxon>Bacillota</taxon>
        <taxon>Clostridia</taxon>
        <taxon>Lachnospirales</taxon>
        <taxon>Lachnospiraceae</taxon>
    </lineage>
</organism>
<keyword evidence="2" id="KW-1133">Transmembrane helix</keyword>
<sequence length="323" mass="34712">MRDRRPGLKRASGGSDAQRYLRLLAVPIIVVILVLVIVIVDKSPKSEEADAVGSAAETAAQADTADTADGPADGAETAEGSEGQAEPAQEDRFALSRDEIPEINSLMEAYCQAKADCDAETMYQLYGKTDTSDLENLRTRMQWRAKYIESFQNIVCYTIPGLEDGSYLVYVSTDIKFRVTDTLAPNLMWCYVVRDPEGNFIIQENVSKDVLTFVAQAEQSEGVRTLAAQVNARLKEAVESDTKLASAYGMLREDVAAPGEETTAAMSLETTAAETTDETEAAEAGSSSLEGQVSQEGETAQAETEASSEAEAESSLEGETAAQ</sequence>
<protein>
    <submittedName>
        <fullName evidence="3">Uncharacterized protein</fullName>
    </submittedName>
</protein>
<dbReference type="Proteomes" id="UP000823900">
    <property type="component" value="Unassembled WGS sequence"/>
</dbReference>
<evidence type="ECO:0000256" key="1">
    <source>
        <dbReference type="SAM" id="MobiDB-lite"/>
    </source>
</evidence>
<feature type="transmembrane region" description="Helical" evidence="2">
    <location>
        <begin position="20"/>
        <end position="40"/>
    </location>
</feature>
<evidence type="ECO:0000256" key="2">
    <source>
        <dbReference type="SAM" id="Phobius"/>
    </source>
</evidence>
<proteinExistence type="predicted"/>
<evidence type="ECO:0000313" key="3">
    <source>
        <dbReference type="EMBL" id="HJA71122.1"/>
    </source>
</evidence>
<feature type="compositionally biased region" description="Low complexity" evidence="1">
    <location>
        <begin position="294"/>
        <end position="305"/>
    </location>
</feature>